<protein>
    <submittedName>
        <fullName evidence="1">Uncharacterized protein</fullName>
    </submittedName>
</protein>
<name>A0A6J4HGT5_9SPHI</name>
<sequence length="49" mass="5628">MPARPGKSRFFVNLRQKNNPGRRNGRSYSGFKRIGCRPFTPVTSFGNRI</sequence>
<dbReference type="AlphaFoldDB" id="A0A6J4HGT5"/>
<evidence type="ECO:0000313" key="1">
    <source>
        <dbReference type="EMBL" id="CAA9223392.1"/>
    </source>
</evidence>
<dbReference type="EMBL" id="CADCTQ010000053">
    <property type="protein sequence ID" value="CAA9223392.1"/>
    <property type="molecule type" value="Genomic_DNA"/>
</dbReference>
<proteinExistence type="predicted"/>
<organism evidence="1">
    <name type="scientific">uncultured Cytophagales bacterium</name>
    <dbReference type="NCBI Taxonomy" id="158755"/>
    <lineage>
        <taxon>Bacteria</taxon>
        <taxon>Pseudomonadati</taxon>
        <taxon>Bacteroidota</taxon>
        <taxon>Sphingobacteriia</taxon>
        <taxon>Sphingobacteriales</taxon>
        <taxon>environmental samples</taxon>
    </lineage>
</organism>
<gene>
    <name evidence="1" type="ORF">AVDCRST_MAG56-563</name>
</gene>
<reference evidence="1" key="1">
    <citation type="submission" date="2020-02" db="EMBL/GenBank/DDBJ databases">
        <authorList>
            <person name="Meier V. D."/>
        </authorList>
    </citation>
    <scope>NUCLEOTIDE SEQUENCE</scope>
    <source>
        <strain evidence="1">AVDCRST_MAG56</strain>
    </source>
</reference>
<accession>A0A6J4HGT5</accession>